<name>A0A2K1K9U6_PHYPA</name>
<evidence type="ECO:0000313" key="2">
    <source>
        <dbReference type="EnsemblPlants" id="Pp3c7_990V3.1"/>
    </source>
</evidence>
<dbReference type="Proteomes" id="UP000006727">
    <property type="component" value="Chromosome 7"/>
</dbReference>
<dbReference type="EMBL" id="ABEU02000007">
    <property type="protein sequence ID" value="PNR50544.1"/>
    <property type="molecule type" value="Genomic_DNA"/>
</dbReference>
<protein>
    <submittedName>
        <fullName evidence="1 2">Uncharacterized protein</fullName>
    </submittedName>
</protein>
<reference evidence="1 3" key="2">
    <citation type="journal article" date="2018" name="Plant J.">
        <title>The Physcomitrella patens chromosome-scale assembly reveals moss genome structure and evolution.</title>
        <authorList>
            <person name="Lang D."/>
            <person name="Ullrich K.K."/>
            <person name="Murat F."/>
            <person name="Fuchs J."/>
            <person name="Jenkins J."/>
            <person name="Haas F.B."/>
            <person name="Piednoel M."/>
            <person name="Gundlach H."/>
            <person name="Van Bel M."/>
            <person name="Meyberg R."/>
            <person name="Vives C."/>
            <person name="Morata J."/>
            <person name="Symeonidi A."/>
            <person name="Hiss M."/>
            <person name="Muchero W."/>
            <person name="Kamisugi Y."/>
            <person name="Saleh O."/>
            <person name="Blanc G."/>
            <person name="Decker E.L."/>
            <person name="van Gessel N."/>
            <person name="Grimwood J."/>
            <person name="Hayes R.D."/>
            <person name="Graham S.W."/>
            <person name="Gunter L.E."/>
            <person name="McDaniel S.F."/>
            <person name="Hoernstein S.N.W."/>
            <person name="Larsson A."/>
            <person name="Li F.W."/>
            <person name="Perroud P.F."/>
            <person name="Phillips J."/>
            <person name="Ranjan P."/>
            <person name="Rokshar D.S."/>
            <person name="Rothfels C.J."/>
            <person name="Schneider L."/>
            <person name="Shu S."/>
            <person name="Stevenson D.W."/>
            <person name="Thummler F."/>
            <person name="Tillich M."/>
            <person name="Villarreal Aguilar J.C."/>
            <person name="Widiez T."/>
            <person name="Wong G.K."/>
            <person name="Wymore A."/>
            <person name="Zhang Y."/>
            <person name="Zimmer A.D."/>
            <person name="Quatrano R.S."/>
            <person name="Mayer K.F.X."/>
            <person name="Goodstein D."/>
            <person name="Casacuberta J.M."/>
            <person name="Vandepoele K."/>
            <person name="Reski R."/>
            <person name="Cuming A.C."/>
            <person name="Tuskan G.A."/>
            <person name="Maumus F."/>
            <person name="Salse J."/>
            <person name="Schmutz J."/>
            <person name="Rensing S.A."/>
        </authorList>
    </citation>
    <scope>NUCLEOTIDE SEQUENCE [LARGE SCALE GENOMIC DNA]</scope>
    <source>
        <strain evidence="2 3">cv. Gransden 2004</strain>
    </source>
</reference>
<accession>A0A2K1K9U6</accession>
<dbReference type="Gramene" id="Pp3c7_990V3.1">
    <property type="protein sequence ID" value="Pp3c7_990V3.1"/>
    <property type="gene ID" value="Pp3c7_990"/>
</dbReference>
<organism evidence="1">
    <name type="scientific">Physcomitrium patens</name>
    <name type="common">Spreading-leaved earth moss</name>
    <name type="synonym">Physcomitrella patens</name>
    <dbReference type="NCBI Taxonomy" id="3218"/>
    <lineage>
        <taxon>Eukaryota</taxon>
        <taxon>Viridiplantae</taxon>
        <taxon>Streptophyta</taxon>
        <taxon>Embryophyta</taxon>
        <taxon>Bryophyta</taxon>
        <taxon>Bryophytina</taxon>
        <taxon>Bryopsida</taxon>
        <taxon>Funariidae</taxon>
        <taxon>Funariales</taxon>
        <taxon>Funariaceae</taxon>
        <taxon>Physcomitrium</taxon>
    </lineage>
</organism>
<dbReference type="EnsemblPlants" id="Pp3c7_990V3.1">
    <property type="protein sequence ID" value="Pp3c7_990V3.1"/>
    <property type="gene ID" value="Pp3c7_990"/>
</dbReference>
<reference evidence="1 3" key="1">
    <citation type="journal article" date="2008" name="Science">
        <title>The Physcomitrella genome reveals evolutionary insights into the conquest of land by plants.</title>
        <authorList>
            <person name="Rensing S."/>
            <person name="Lang D."/>
            <person name="Zimmer A."/>
            <person name="Terry A."/>
            <person name="Salamov A."/>
            <person name="Shapiro H."/>
            <person name="Nishiyama T."/>
            <person name="Perroud P.-F."/>
            <person name="Lindquist E."/>
            <person name="Kamisugi Y."/>
            <person name="Tanahashi T."/>
            <person name="Sakakibara K."/>
            <person name="Fujita T."/>
            <person name="Oishi K."/>
            <person name="Shin-I T."/>
            <person name="Kuroki Y."/>
            <person name="Toyoda A."/>
            <person name="Suzuki Y."/>
            <person name="Hashimoto A."/>
            <person name="Yamaguchi K."/>
            <person name="Sugano A."/>
            <person name="Kohara Y."/>
            <person name="Fujiyama A."/>
            <person name="Anterola A."/>
            <person name="Aoki S."/>
            <person name="Ashton N."/>
            <person name="Barbazuk W.B."/>
            <person name="Barker E."/>
            <person name="Bennetzen J."/>
            <person name="Bezanilla M."/>
            <person name="Blankenship R."/>
            <person name="Cho S.H."/>
            <person name="Dutcher S."/>
            <person name="Estelle M."/>
            <person name="Fawcett J.A."/>
            <person name="Gundlach H."/>
            <person name="Hanada K."/>
            <person name="Heyl A."/>
            <person name="Hicks K.A."/>
            <person name="Hugh J."/>
            <person name="Lohr M."/>
            <person name="Mayer K."/>
            <person name="Melkozernov A."/>
            <person name="Murata T."/>
            <person name="Nelson D."/>
            <person name="Pils B."/>
            <person name="Prigge M."/>
            <person name="Reiss B."/>
            <person name="Renner T."/>
            <person name="Rombauts S."/>
            <person name="Rushton P."/>
            <person name="Sanderfoot A."/>
            <person name="Schween G."/>
            <person name="Shiu S.-H."/>
            <person name="Stueber K."/>
            <person name="Theodoulou F.L."/>
            <person name="Tu H."/>
            <person name="Van de Peer Y."/>
            <person name="Verrier P.J."/>
            <person name="Waters E."/>
            <person name="Wood A."/>
            <person name="Yang L."/>
            <person name="Cove D."/>
            <person name="Cuming A."/>
            <person name="Hasebe M."/>
            <person name="Lucas S."/>
            <person name="Mishler D.B."/>
            <person name="Reski R."/>
            <person name="Grigoriev I."/>
            <person name="Quatrano R.S."/>
            <person name="Boore J.L."/>
        </authorList>
    </citation>
    <scope>NUCLEOTIDE SEQUENCE [LARGE SCALE GENOMIC DNA]</scope>
    <source>
        <strain evidence="2 3">cv. Gransden 2004</strain>
    </source>
</reference>
<keyword evidence="3" id="KW-1185">Reference proteome</keyword>
<sequence length="34" mass="3808">MAKASSGVRQWFLMTPFSVLVPQCCRGCNFISNE</sequence>
<dbReference type="InParanoid" id="A0A2K1K9U6"/>
<evidence type="ECO:0000313" key="1">
    <source>
        <dbReference type="EMBL" id="PNR50544.1"/>
    </source>
</evidence>
<dbReference type="AlphaFoldDB" id="A0A2K1K9U6"/>
<evidence type="ECO:0000313" key="3">
    <source>
        <dbReference type="Proteomes" id="UP000006727"/>
    </source>
</evidence>
<gene>
    <name evidence="1" type="ORF">PHYPA_009730</name>
</gene>
<proteinExistence type="predicted"/>
<reference evidence="2" key="3">
    <citation type="submission" date="2020-12" db="UniProtKB">
        <authorList>
            <consortium name="EnsemblPlants"/>
        </authorList>
    </citation>
    <scope>IDENTIFICATION</scope>
</reference>